<dbReference type="InterPro" id="IPR017437">
    <property type="entry name" value="ATP-NAD_kinase_PpnK-typ_C"/>
</dbReference>
<dbReference type="Pfam" id="PF20143">
    <property type="entry name" value="NAD_kinase_C"/>
    <property type="match status" value="1"/>
</dbReference>
<dbReference type="GO" id="GO:0016301">
    <property type="term" value="F:kinase activity"/>
    <property type="evidence" value="ECO:0007669"/>
    <property type="project" value="UniProtKB-KW"/>
</dbReference>
<protein>
    <submittedName>
        <fullName evidence="1">NAD(+)/NADH kinase</fullName>
    </submittedName>
</protein>
<comment type="caution">
    <text evidence="1">The sequence shown here is derived from an EMBL/GenBank/DDBJ whole genome shotgun (WGS) entry which is preliminary data.</text>
</comment>
<dbReference type="RefSeq" id="WP_250138400.1">
    <property type="nucleotide sequence ID" value="NZ_JALIQP010000001.1"/>
</dbReference>
<dbReference type="Gene3D" id="2.60.200.30">
    <property type="entry name" value="Probable inorganic polyphosphate/atp-NAD kinase, domain 2"/>
    <property type="match status" value="1"/>
</dbReference>
<sequence length="268" mass="27550">MDSAAWLADDDPIVGVVDPDPDAIDPEADRDAVTAIDAALVDRDASIATGTVEEVLAAAPSMLVAIREAGLTAVARAEPDAPVLPIGPVPGVETVPVDAIEAGLGAVLDGDAVERDRPLLGVEREPGSTTSGSDRKRALFDVTLVTEEPARISEYSVRSRGESIAQFRADGVVVATPAGSYGYASAVDVPRLSAAVDAVGVAPIAPFVTATRRWVLPADDLALAVERDEGDVSLLADDRIVETISPGERVTVGVDGTLATLVVPESSL</sequence>
<keyword evidence="1" id="KW-0418">Kinase</keyword>
<accession>A0ABD5PTT4</accession>
<dbReference type="PANTHER" id="PTHR20275:SF0">
    <property type="entry name" value="NAD KINASE"/>
    <property type="match status" value="1"/>
</dbReference>
<reference evidence="1 2" key="1">
    <citation type="journal article" date="2019" name="Int. J. Syst. Evol. Microbiol.">
        <title>The Global Catalogue of Microorganisms (GCM) 10K type strain sequencing project: providing services to taxonomists for standard genome sequencing and annotation.</title>
        <authorList>
            <consortium name="The Broad Institute Genomics Platform"/>
            <consortium name="The Broad Institute Genome Sequencing Center for Infectious Disease"/>
            <person name="Wu L."/>
            <person name="Ma J."/>
        </authorList>
    </citation>
    <scope>NUCLEOTIDE SEQUENCE [LARGE SCALE GENOMIC DNA]</scope>
    <source>
        <strain evidence="1 2">WLHS5</strain>
    </source>
</reference>
<dbReference type="InterPro" id="IPR016064">
    <property type="entry name" value="NAD/diacylglycerol_kinase_sf"/>
</dbReference>
<keyword evidence="1" id="KW-0808">Transferase</keyword>
<name>A0ABD5PTT4_9EURY</name>
<dbReference type="Proteomes" id="UP001595898">
    <property type="component" value="Unassembled WGS sequence"/>
</dbReference>
<dbReference type="SUPFAM" id="SSF111331">
    <property type="entry name" value="NAD kinase/diacylglycerol kinase-like"/>
    <property type="match status" value="1"/>
</dbReference>
<proteinExistence type="predicted"/>
<dbReference type="EMBL" id="JBHSFA010000009">
    <property type="protein sequence ID" value="MFC4543832.1"/>
    <property type="molecule type" value="Genomic_DNA"/>
</dbReference>
<dbReference type="PANTHER" id="PTHR20275">
    <property type="entry name" value="NAD KINASE"/>
    <property type="match status" value="1"/>
</dbReference>
<gene>
    <name evidence="1" type="ORF">ACFO5R_18050</name>
</gene>
<dbReference type="AlphaFoldDB" id="A0ABD5PTT4"/>
<keyword evidence="2" id="KW-1185">Reference proteome</keyword>
<organism evidence="1 2">
    <name type="scientific">Halosolutus amylolyticus</name>
    <dbReference type="NCBI Taxonomy" id="2932267"/>
    <lineage>
        <taxon>Archaea</taxon>
        <taxon>Methanobacteriati</taxon>
        <taxon>Methanobacteriota</taxon>
        <taxon>Stenosarchaea group</taxon>
        <taxon>Halobacteria</taxon>
        <taxon>Halobacteriales</taxon>
        <taxon>Natrialbaceae</taxon>
        <taxon>Halosolutus</taxon>
    </lineage>
</organism>
<evidence type="ECO:0000313" key="2">
    <source>
        <dbReference type="Proteomes" id="UP001595898"/>
    </source>
</evidence>
<evidence type="ECO:0000313" key="1">
    <source>
        <dbReference type="EMBL" id="MFC4543832.1"/>
    </source>
</evidence>